<dbReference type="RefSeq" id="WP_252115787.1">
    <property type="nucleotide sequence ID" value="NZ_JAMSCK010000009.1"/>
</dbReference>
<dbReference type="PROSITE" id="PS50110">
    <property type="entry name" value="RESPONSE_REGULATORY"/>
    <property type="match status" value="1"/>
</dbReference>
<dbReference type="PANTHER" id="PTHR44520">
    <property type="entry name" value="RESPONSE REGULATOR RCP1-RELATED"/>
    <property type="match status" value="1"/>
</dbReference>
<evidence type="ECO:0000313" key="3">
    <source>
        <dbReference type="EMBL" id="MCM8571073.1"/>
    </source>
</evidence>
<dbReference type="EMBL" id="JAMSCK010000009">
    <property type="protein sequence ID" value="MCM8571073.1"/>
    <property type="molecule type" value="Genomic_DNA"/>
</dbReference>
<evidence type="ECO:0000259" key="2">
    <source>
        <dbReference type="PROSITE" id="PS50110"/>
    </source>
</evidence>
<dbReference type="InterPro" id="IPR011006">
    <property type="entry name" value="CheY-like_superfamily"/>
</dbReference>
<dbReference type="Proteomes" id="UP001155077">
    <property type="component" value="Unassembled WGS sequence"/>
</dbReference>
<reference evidence="3" key="1">
    <citation type="submission" date="2022-06" db="EMBL/GenBank/DDBJ databases">
        <title>Gramella sediminis sp. nov., isolated from deep-sea sediment of the Indian Ocean.</title>
        <authorList>
            <person name="Yang L."/>
        </authorList>
    </citation>
    <scope>NUCLEOTIDE SEQUENCE</scope>
    <source>
        <strain evidence="3">HMD3159</strain>
    </source>
</reference>
<gene>
    <name evidence="3" type="ORF">NE848_16870</name>
</gene>
<organism evidence="3 4">
    <name type="scientific">Gramella jeungdoensis</name>
    <dbReference type="NCBI Taxonomy" id="708091"/>
    <lineage>
        <taxon>Bacteria</taxon>
        <taxon>Pseudomonadati</taxon>
        <taxon>Bacteroidota</taxon>
        <taxon>Flavobacteriia</taxon>
        <taxon>Flavobacteriales</taxon>
        <taxon>Flavobacteriaceae</taxon>
        <taxon>Christiangramia</taxon>
    </lineage>
</organism>
<accession>A0ABT0Z5S1</accession>
<protein>
    <submittedName>
        <fullName evidence="3">Response regulator</fullName>
    </submittedName>
</protein>
<dbReference type="InterPro" id="IPR001789">
    <property type="entry name" value="Sig_transdc_resp-reg_receiver"/>
</dbReference>
<keyword evidence="4" id="KW-1185">Reference proteome</keyword>
<evidence type="ECO:0000256" key="1">
    <source>
        <dbReference type="PROSITE-ProRule" id="PRU00169"/>
    </source>
</evidence>
<dbReference type="InterPro" id="IPR052893">
    <property type="entry name" value="TCS_response_regulator"/>
</dbReference>
<sequence>MKKIDLACIIDDDPVFVFGAKKIMELGNICNSFMVFPNGAEALNSLKPIISSKQKLPDFILLDINMPVMNGWDFLDEFIKIPCEKNITIYIVTSSLDPFDMEKAKSYSNVNNYLIKPINSNNLREKLMNEF</sequence>
<dbReference type="Gene3D" id="3.40.50.2300">
    <property type="match status" value="1"/>
</dbReference>
<comment type="caution">
    <text evidence="3">The sequence shown here is derived from an EMBL/GenBank/DDBJ whole genome shotgun (WGS) entry which is preliminary data.</text>
</comment>
<feature type="modified residue" description="4-aspartylphosphate" evidence="1">
    <location>
        <position position="63"/>
    </location>
</feature>
<dbReference type="SUPFAM" id="SSF52172">
    <property type="entry name" value="CheY-like"/>
    <property type="match status" value="1"/>
</dbReference>
<keyword evidence="1" id="KW-0597">Phosphoprotein</keyword>
<feature type="domain" description="Response regulatory" evidence="2">
    <location>
        <begin position="6"/>
        <end position="131"/>
    </location>
</feature>
<dbReference type="PANTHER" id="PTHR44520:SF2">
    <property type="entry name" value="RESPONSE REGULATOR RCP1"/>
    <property type="match status" value="1"/>
</dbReference>
<name>A0ABT0Z5S1_9FLAO</name>
<dbReference type="Pfam" id="PF00072">
    <property type="entry name" value="Response_reg"/>
    <property type="match status" value="1"/>
</dbReference>
<evidence type="ECO:0000313" key="4">
    <source>
        <dbReference type="Proteomes" id="UP001155077"/>
    </source>
</evidence>
<dbReference type="SMART" id="SM00448">
    <property type="entry name" value="REC"/>
    <property type="match status" value="1"/>
</dbReference>
<proteinExistence type="predicted"/>